<dbReference type="AlphaFoldDB" id="A0A844ELA9"/>
<feature type="non-terminal residue" evidence="2">
    <location>
        <position position="1"/>
    </location>
</feature>
<keyword evidence="2" id="KW-0547">Nucleotide-binding</keyword>
<feature type="domain" description="Branched-chain amino acid ATP-binding cassette transporter C-terminal" evidence="1">
    <location>
        <begin position="6"/>
        <end position="30"/>
    </location>
</feature>
<proteinExistence type="predicted"/>
<evidence type="ECO:0000313" key="3">
    <source>
        <dbReference type="Proteomes" id="UP000491237"/>
    </source>
</evidence>
<name>A0A844ELA9_9LACO</name>
<dbReference type="Proteomes" id="UP000491237">
    <property type="component" value="Unassembled WGS sequence"/>
</dbReference>
<accession>A0A844ELA9</accession>
<dbReference type="InterPro" id="IPR032823">
    <property type="entry name" value="BCA_ABC_TP_C"/>
</dbReference>
<keyword evidence="2" id="KW-0067">ATP-binding</keyword>
<protein>
    <submittedName>
        <fullName evidence="2">ABC transporter ATP-binding protein</fullName>
    </submittedName>
</protein>
<dbReference type="GO" id="GO:0005524">
    <property type="term" value="F:ATP binding"/>
    <property type="evidence" value="ECO:0007669"/>
    <property type="project" value="UniProtKB-KW"/>
</dbReference>
<reference evidence="2 3" key="1">
    <citation type="submission" date="2019-11" db="EMBL/GenBank/DDBJ databases">
        <title>Draft Genome Sequence of Plant Growth-Promoting Rhizosphere-Associated Bacteria.</title>
        <authorList>
            <person name="Vasilyev I.Y."/>
            <person name="Radchenko V."/>
            <person name="Ilnitskaya E.V."/>
        </authorList>
    </citation>
    <scope>NUCLEOTIDE SEQUENCE [LARGE SCALE GENOMIC DNA]</scope>
    <source>
        <strain evidence="2 3">VRA_07sq_f</strain>
    </source>
</reference>
<evidence type="ECO:0000259" key="1">
    <source>
        <dbReference type="Pfam" id="PF12399"/>
    </source>
</evidence>
<sequence>LDHGSLLAKGTPEEIQSNPAVIKAYLGEEVD</sequence>
<dbReference type="EMBL" id="WKKY01000194">
    <property type="protein sequence ID" value="MSE20900.1"/>
    <property type="molecule type" value="Genomic_DNA"/>
</dbReference>
<comment type="caution">
    <text evidence="2">The sequence shown here is derived from an EMBL/GenBank/DDBJ whole genome shotgun (WGS) entry which is preliminary data.</text>
</comment>
<evidence type="ECO:0000313" key="2">
    <source>
        <dbReference type="EMBL" id="MSE20900.1"/>
    </source>
</evidence>
<dbReference type="Pfam" id="PF12399">
    <property type="entry name" value="BCA_ABC_TP_C"/>
    <property type="match status" value="1"/>
</dbReference>
<organism evidence="2 3">
    <name type="scientific">Lentilactobacillus parabuchneri</name>
    <dbReference type="NCBI Taxonomy" id="152331"/>
    <lineage>
        <taxon>Bacteria</taxon>
        <taxon>Bacillati</taxon>
        <taxon>Bacillota</taxon>
        <taxon>Bacilli</taxon>
        <taxon>Lactobacillales</taxon>
        <taxon>Lactobacillaceae</taxon>
        <taxon>Lentilactobacillus</taxon>
    </lineage>
</organism>
<gene>
    <name evidence="2" type="ORF">GKC44_06485</name>
</gene>